<comment type="subcellular location">
    <subcellularLocation>
        <location evidence="1">Vacuole membrane</location>
        <topology evidence="1">Single-pass type II membrane protein</topology>
    </subcellularLocation>
</comment>
<dbReference type="FunFam" id="3.40.50.1820:FF:000003">
    <property type="entry name" value="Dipeptidyl peptidase 4"/>
    <property type="match status" value="1"/>
</dbReference>
<evidence type="ECO:0000256" key="9">
    <source>
        <dbReference type="ARBA" id="ARBA00022968"/>
    </source>
</evidence>
<dbReference type="InterPro" id="IPR050278">
    <property type="entry name" value="Serine_Prot_S9B/DPPIV"/>
</dbReference>
<proteinExistence type="inferred from homology"/>
<evidence type="ECO:0000259" key="16">
    <source>
        <dbReference type="Pfam" id="PF00930"/>
    </source>
</evidence>
<dbReference type="Gene3D" id="2.140.10.30">
    <property type="entry name" value="Dipeptidylpeptidase IV, N-terminal domain"/>
    <property type="match status" value="1"/>
</dbReference>
<keyword evidence="4" id="KW-0926">Vacuole</keyword>
<dbReference type="InterPro" id="IPR002469">
    <property type="entry name" value="Peptidase_S9B_N"/>
</dbReference>
<reference evidence="17" key="1">
    <citation type="journal article" date="2020" name="Nat. Commun.">
        <title>Large-scale genome sequencing of mycorrhizal fungi provides insights into the early evolution of symbiotic traits.</title>
        <authorList>
            <person name="Miyauchi S."/>
            <person name="Kiss E."/>
            <person name="Kuo A."/>
            <person name="Drula E."/>
            <person name="Kohler A."/>
            <person name="Sanchez-Garcia M."/>
            <person name="Morin E."/>
            <person name="Andreopoulos B."/>
            <person name="Barry K.W."/>
            <person name="Bonito G."/>
            <person name="Buee M."/>
            <person name="Carver A."/>
            <person name="Chen C."/>
            <person name="Cichocki N."/>
            <person name="Clum A."/>
            <person name="Culley D."/>
            <person name="Crous P.W."/>
            <person name="Fauchery L."/>
            <person name="Girlanda M."/>
            <person name="Hayes R.D."/>
            <person name="Keri Z."/>
            <person name="LaButti K."/>
            <person name="Lipzen A."/>
            <person name="Lombard V."/>
            <person name="Magnuson J."/>
            <person name="Maillard F."/>
            <person name="Murat C."/>
            <person name="Nolan M."/>
            <person name="Ohm R.A."/>
            <person name="Pangilinan J."/>
            <person name="Pereira M.F."/>
            <person name="Perotto S."/>
            <person name="Peter M."/>
            <person name="Pfister S."/>
            <person name="Riley R."/>
            <person name="Sitrit Y."/>
            <person name="Stielow J.B."/>
            <person name="Szollosi G."/>
            <person name="Zifcakova L."/>
            <person name="Stursova M."/>
            <person name="Spatafora J.W."/>
            <person name="Tedersoo L."/>
            <person name="Vaario L.M."/>
            <person name="Yamada A."/>
            <person name="Yan M."/>
            <person name="Wang P."/>
            <person name="Xu J."/>
            <person name="Bruns T."/>
            <person name="Baldrian P."/>
            <person name="Vilgalys R."/>
            <person name="Dunand C."/>
            <person name="Henrissat B."/>
            <person name="Grigoriev I.V."/>
            <person name="Hibbett D."/>
            <person name="Nagy L.G."/>
            <person name="Martin F.M."/>
        </authorList>
    </citation>
    <scope>NUCLEOTIDE SEQUENCE</scope>
    <source>
        <strain evidence="17">UP504</strain>
    </source>
</reference>
<dbReference type="GO" id="GO:0005774">
    <property type="term" value="C:vacuolar membrane"/>
    <property type="evidence" value="ECO:0007669"/>
    <property type="project" value="UniProtKB-SubCell"/>
</dbReference>
<dbReference type="EMBL" id="MU129001">
    <property type="protein sequence ID" value="KAF9511355.1"/>
    <property type="molecule type" value="Genomic_DNA"/>
</dbReference>
<dbReference type="OrthoDB" id="16520at2759"/>
<evidence type="ECO:0000256" key="5">
    <source>
        <dbReference type="ARBA" id="ARBA00022670"/>
    </source>
</evidence>
<keyword evidence="3" id="KW-0031">Aminopeptidase</keyword>
<dbReference type="PANTHER" id="PTHR11731:SF200">
    <property type="entry name" value="DIPEPTIDYL PEPTIDASE 10, ISOFORM B"/>
    <property type="match status" value="1"/>
</dbReference>
<dbReference type="InterPro" id="IPR029058">
    <property type="entry name" value="AB_hydrolase_fold"/>
</dbReference>
<keyword evidence="8" id="KW-0720">Serine protease</keyword>
<dbReference type="Proteomes" id="UP000886523">
    <property type="component" value="Unassembled WGS sequence"/>
</dbReference>
<dbReference type="Gene3D" id="3.40.50.1820">
    <property type="entry name" value="alpha/beta hydrolase"/>
    <property type="match status" value="1"/>
</dbReference>
<dbReference type="PANTHER" id="PTHR11731">
    <property type="entry name" value="PROTEASE FAMILY S9B,C DIPEPTIDYL-PEPTIDASE IV-RELATED"/>
    <property type="match status" value="1"/>
</dbReference>
<evidence type="ECO:0000256" key="4">
    <source>
        <dbReference type="ARBA" id="ARBA00022554"/>
    </source>
</evidence>
<evidence type="ECO:0008006" key="19">
    <source>
        <dbReference type="Google" id="ProtNLM"/>
    </source>
</evidence>
<dbReference type="AlphaFoldDB" id="A0A9P6ASV0"/>
<dbReference type="GO" id="GO:0008239">
    <property type="term" value="F:dipeptidyl-peptidase activity"/>
    <property type="evidence" value="ECO:0007669"/>
    <property type="project" value="TreeGrafter"/>
</dbReference>
<evidence type="ECO:0000256" key="11">
    <source>
        <dbReference type="ARBA" id="ARBA00023136"/>
    </source>
</evidence>
<gene>
    <name evidence="17" type="ORF">BS47DRAFT_1330979</name>
</gene>
<dbReference type="PROSITE" id="PS00708">
    <property type="entry name" value="PRO_ENDOPEP_SER"/>
    <property type="match status" value="1"/>
</dbReference>
<keyword evidence="6 14" id="KW-0812">Transmembrane</keyword>
<dbReference type="GO" id="GO:0004252">
    <property type="term" value="F:serine-type endopeptidase activity"/>
    <property type="evidence" value="ECO:0007669"/>
    <property type="project" value="InterPro"/>
</dbReference>
<dbReference type="GO" id="GO:0006508">
    <property type="term" value="P:proteolysis"/>
    <property type="evidence" value="ECO:0007669"/>
    <property type="project" value="UniProtKB-KW"/>
</dbReference>
<evidence type="ECO:0000256" key="10">
    <source>
        <dbReference type="ARBA" id="ARBA00022989"/>
    </source>
</evidence>
<feature type="region of interest" description="Disordered" evidence="13">
    <location>
        <begin position="13"/>
        <end position="60"/>
    </location>
</feature>
<evidence type="ECO:0000256" key="7">
    <source>
        <dbReference type="ARBA" id="ARBA00022801"/>
    </source>
</evidence>
<feature type="domain" description="Dipeptidylpeptidase IV N-terminal" evidence="16">
    <location>
        <begin position="206"/>
        <end position="613"/>
    </location>
</feature>
<keyword evidence="18" id="KW-1185">Reference proteome</keyword>
<evidence type="ECO:0000256" key="3">
    <source>
        <dbReference type="ARBA" id="ARBA00022438"/>
    </source>
</evidence>
<organism evidence="17 18">
    <name type="scientific">Hydnum rufescens UP504</name>
    <dbReference type="NCBI Taxonomy" id="1448309"/>
    <lineage>
        <taxon>Eukaryota</taxon>
        <taxon>Fungi</taxon>
        <taxon>Dikarya</taxon>
        <taxon>Basidiomycota</taxon>
        <taxon>Agaricomycotina</taxon>
        <taxon>Agaricomycetes</taxon>
        <taxon>Cantharellales</taxon>
        <taxon>Hydnaceae</taxon>
        <taxon>Hydnum</taxon>
    </lineage>
</organism>
<evidence type="ECO:0000313" key="17">
    <source>
        <dbReference type="EMBL" id="KAF9511355.1"/>
    </source>
</evidence>
<evidence type="ECO:0000256" key="14">
    <source>
        <dbReference type="SAM" id="Phobius"/>
    </source>
</evidence>
<evidence type="ECO:0000256" key="13">
    <source>
        <dbReference type="SAM" id="MobiDB-lite"/>
    </source>
</evidence>
<dbReference type="GO" id="GO:0005886">
    <property type="term" value="C:plasma membrane"/>
    <property type="evidence" value="ECO:0007669"/>
    <property type="project" value="TreeGrafter"/>
</dbReference>
<accession>A0A9P6ASV0</accession>
<comment type="similarity">
    <text evidence="2">Belongs to the peptidase S9B family.</text>
</comment>
<keyword evidence="7" id="KW-0378">Hydrolase</keyword>
<keyword evidence="5" id="KW-0645">Protease</keyword>
<evidence type="ECO:0000256" key="12">
    <source>
        <dbReference type="ARBA" id="ARBA00023180"/>
    </source>
</evidence>
<evidence type="ECO:0000256" key="6">
    <source>
        <dbReference type="ARBA" id="ARBA00022692"/>
    </source>
</evidence>
<keyword evidence="9" id="KW-0735">Signal-anchor</keyword>
<keyword evidence="11 14" id="KW-0472">Membrane</keyword>
<dbReference type="InterPro" id="IPR001375">
    <property type="entry name" value="Peptidase_S9_cat"/>
</dbReference>
<evidence type="ECO:0000256" key="8">
    <source>
        <dbReference type="ARBA" id="ARBA00022825"/>
    </source>
</evidence>
<dbReference type="Pfam" id="PF00326">
    <property type="entry name" value="Peptidase_S9"/>
    <property type="match status" value="1"/>
</dbReference>
<keyword evidence="10 14" id="KW-1133">Transmembrane helix</keyword>
<dbReference type="SUPFAM" id="SSF53474">
    <property type="entry name" value="alpha/beta-Hydrolases"/>
    <property type="match status" value="1"/>
</dbReference>
<feature type="transmembrane region" description="Helical" evidence="14">
    <location>
        <begin position="99"/>
        <end position="119"/>
    </location>
</feature>
<evidence type="ECO:0000256" key="1">
    <source>
        <dbReference type="ARBA" id="ARBA00004576"/>
    </source>
</evidence>
<dbReference type="Pfam" id="PF00930">
    <property type="entry name" value="DPPIV_N"/>
    <property type="match status" value="1"/>
</dbReference>
<dbReference type="InterPro" id="IPR002471">
    <property type="entry name" value="Pept_S9_AS"/>
</dbReference>
<comment type="caution">
    <text evidence="17">The sequence shown here is derived from an EMBL/GenBank/DDBJ whole genome shotgun (WGS) entry which is preliminary data.</text>
</comment>
<feature type="domain" description="Peptidase S9 prolyl oligopeptidase catalytic" evidence="15">
    <location>
        <begin position="698"/>
        <end position="898"/>
    </location>
</feature>
<name>A0A9P6ASV0_9AGAM</name>
<evidence type="ECO:0000256" key="2">
    <source>
        <dbReference type="ARBA" id="ARBA00006150"/>
    </source>
</evidence>
<protein>
    <recommendedName>
        <fullName evidence="19">Dipeptidyl aminopeptidase</fullName>
    </recommendedName>
</protein>
<dbReference type="GO" id="GO:0004177">
    <property type="term" value="F:aminopeptidase activity"/>
    <property type="evidence" value="ECO:0007669"/>
    <property type="project" value="UniProtKB-KW"/>
</dbReference>
<sequence length="905" mass="100585">MVALGSTSYLPISQEDGAENLPQGRGSPGLPVSRPAIYYNDGEFSPPSSTDDLTTTEKRSDRHAFLDDDDYADDRIRLSGMESGGRVGLRMRRASPLKVLIMALAALITISTLIGVLAARTYSGTAGRSPGRKHITMDDIFNGTFSVKRQSLHWIPEAGDGVFSVQTDGDIVLVDLKTGINRTLVSHVDVKDEHGHEISWSNWQLSSDMSYILLKTDHLKQWRHSSFGNYYVHDLKDHTTVPVTPPTNPPKIAYAAWSPTGNAISYVLENDLYIVRDAADLTTSIRVTTQGNSSLFHGVPDWVYEEEVFEGDHALWWSPDAQRVAFLRLDETNVEWFDYPVYNTGSDSFDVHPYPSRVAMRYPKPGYDNPLVSVHVFSLPTYDKALSHGETNDSSAVAEATSKLKWEGMLSSSNSIIDTVTWVANETLVLKEVTRAADDGNVVFFDLSKGGTGRVTRRQGEKGEEGDSGWIDQTQSIYPLTHPVSVASVGPTAYLDILPNKEGYNHIALFSPADSSIPRWLTAGDWEVTGRILRVDHVKGLVYFTGASKSGIERHIYSVPLPTVDGPPPTTAPSPSISPTPLTDVAQSGYYTASFSPQAGYYVLSHEGPSVPWQKVVHVTNSSFNYVLTDNQALNDTLLNFQSPVISHSTIMSDGYELNAVEIRPPGMDDSGRVRYPVLFRVYGGPGSQTVTTRFSRDWHDYLVCTLKYIVVVVDGRGTGFKGRNLRNPVRGNLGYYETLDQINAARLWATKRYVDSRRIGIWGWSYGGYMTTKVLEANAGIHTLGMAVAPVVSWRMYDSIYTERYMRTPQDNAAGYLNASVTNVEGFKHAQFLLAHGSGDDNVHFANSAHLLDMFTQAHVRDFRFRMFTDSDHSIRTRGAQRELYEWMTSFLVEKWGKGGIRRS</sequence>
<evidence type="ECO:0000313" key="18">
    <source>
        <dbReference type="Proteomes" id="UP000886523"/>
    </source>
</evidence>
<keyword evidence="12" id="KW-0325">Glycoprotein</keyword>
<evidence type="ECO:0000259" key="15">
    <source>
        <dbReference type="Pfam" id="PF00326"/>
    </source>
</evidence>
<dbReference type="SUPFAM" id="SSF82171">
    <property type="entry name" value="DPP6 N-terminal domain-like"/>
    <property type="match status" value="1"/>
</dbReference>